<dbReference type="OrthoDB" id="583313at2"/>
<gene>
    <name evidence="1" type="ORF">A9Q02_01395</name>
</gene>
<dbReference type="InterPro" id="IPR045397">
    <property type="entry name" value="TumE-like"/>
</dbReference>
<dbReference type="EMBL" id="LYXE01000063">
    <property type="protein sequence ID" value="PDV99895.1"/>
    <property type="molecule type" value="Genomic_DNA"/>
</dbReference>
<evidence type="ECO:0000313" key="1">
    <source>
        <dbReference type="EMBL" id="PDV99895.1"/>
    </source>
</evidence>
<reference evidence="1 2" key="1">
    <citation type="submission" date="2016-05" db="EMBL/GenBank/DDBJ databases">
        <authorList>
            <person name="Lavstsen T."/>
            <person name="Jespersen J.S."/>
        </authorList>
    </citation>
    <scope>NUCLEOTIDE SEQUENCE [LARGE SCALE GENOMIC DNA]</scope>
    <source>
        <strain evidence="1 2">B7-9</strain>
    </source>
</reference>
<dbReference type="RefSeq" id="WP_097651658.1">
    <property type="nucleotide sequence ID" value="NZ_LYXE01000063.1"/>
</dbReference>
<sequence>MTNPLRTADDYELFIYALEDRFRSIRRSTLIFVRTGSTLARVSGEIMFDADIRLVVRERLMFERLPGVIDGYGYEVWQGDEKLYWYDPQPHPNDMSLKSTHPHHKHIPPDIKHNRVPAPGLSFTNPNLPLLIQEIESRIS</sequence>
<proteinExistence type="predicted"/>
<keyword evidence="2" id="KW-1185">Reference proteome</keyword>
<comment type="caution">
    <text evidence="1">The sequence shown here is derived from an EMBL/GenBank/DDBJ whole genome shotgun (WGS) entry which is preliminary data.</text>
</comment>
<dbReference type="Proteomes" id="UP000220922">
    <property type="component" value="Unassembled WGS sequence"/>
</dbReference>
<dbReference type="Pfam" id="PF20126">
    <property type="entry name" value="TumE"/>
    <property type="match status" value="1"/>
</dbReference>
<name>A0A2H3L0Q9_9CHLR</name>
<protein>
    <submittedName>
        <fullName evidence="1">Uncharacterized protein</fullName>
    </submittedName>
</protein>
<dbReference type="AlphaFoldDB" id="A0A2H3L0Q9"/>
<evidence type="ECO:0000313" key="2">
    <source>
        <dbReference type="Proteomes" id="UP000220922"/>
    </source>
</evidence>
<accession>A0A2H3L0Q9</accession>
<organism evidence="1 2">
    <name type="scientific">Candidatus Chloroploca asiatica</name>
    <dbReference type="NCBI Taxonomy" id="1506545"/>
    <lineage>
        <taxon>Bacteria</taxon>
        <taxon>Bacillati</taxon>
        <taxon>Chloroflexota</taxon>
        <taxon>Chloroflexia</taxon>
        <taxon>Chloroflexales</taxon>
        <taxon>Chloroflexineae</taxon>
        <taxon>Oscillochloridaceae</taxon>
        <taxon>Candidatus Chloroploca</taxon>
    </lineage>
</organism>